<feature type="non-terminal residue" evidence="1">
    <location>
        <position position="55"/>
    </location>
</feature>
<dbReference type="AlphaFoldDB" id="T1DBI0"/>
<organism evidence="1">
    <name type="scientific">mine drainage metagenome</name>
    <dbReference type="NCBI Taxonomy" id="410659"/>
    <lineage>
        <taxon>unclassified sequences</taxon>
        <taxon>metagenomes</taxon>
        <taxon>ecological metagenomes</taxon>
    </lineage>
</organism>
<accession>T1DBI0</accession>
<name>T1DBI0_9ZZZZ</name>
<protein>
    <submittedName>
        <fullName evidence="1">Uncharacterized protein</fullName>
    </submittedName>
</protein>
<dbReference type="EMBL" id="AUZX01001552">
    <property type="protein sequence ID" value="EQD78799.1"/>
    <property type="molecule type" value="Genomic_DNA"/>
</dbReference>
<reference evidence="1" key="1">
    <citation type="submission" date="2013-08" db="EMBL/GenBank/DDBJ databases">
        <authorList>
            <person name="Mendez C."/>
            <person name="Richter M."/>
            <person name="Ferrer M."/>
            <person name="Sanchez J."/>
        </authorList>
    </citation>
    <scope>NUCLEOTIDE SEQUENCE</scope>
</reference>
<gene>
    <name evidence="1" type="ORF">B1A_02078</name>
</gene>
<comment type="caution">
    <text evidence="1">The sequence shown here is derived from an EMBL/GenBank/DDBJ whole genome shotgun (WGS) entry which is preliminary data.</text>
</comment>
<evidence type="ECO:0000313" key="1">
    <source>
        <dbReference type="EMBL" id="EQD78799.1"/>
    </source>
</evidence>
<reference evidence="1" key="2">
    <citation type="journal article" date="2014" name="ISME J.">
        <title>Microbial stratification in low pH oxic and suboxic macroscopic growths along an acid mine drainage.</title>
        <authorList>
            <person name="Mendez-Garcia C."/>
            <person name="Mesa V."/>
            <person name="Sprenger R.R."/>
            <person name="Richter M."/>
            <person name="Diez M.S."/>
            <person name="Solano J."/>
            <person name="Bargiela R."/>
            <person name="Golyshina O.V."/>
            <person name="Manteca A."/>
            <person name="Ramos J.L."/>
            <person name="Gallego J.R."/>
            <person name="Llorente I."/>
            <person name="Martins Dos Santos V.A."/>
            <person name="Jensen O.N."/>
            <person name="Pelaez A.I."/>
            <person name="Sanchez J."/>
            <person name="Ferrer M."/>
        </authorList>
    </citation>
    <scope>NUCLEOTIDE SEQUENCE</scope>
</reference>
<sequence length="55" mass="6165">MSYIIVTSRSPYSYDRLKGKTYKRLNIGGVAVVLNDLITEEGGTWVCVGRWRGGQ</sequence>
<proteinExistence type="predicted"/>